<reference evidence="1 2" key="1">
    <citation type="journal article" date="2021" name="Commun. Biol.">
        <title>The genome of Shorea leprosula (Dipterocarpaceae) highlights the ecological relevance of drought in aseasonal tropical rainforests.</title>
        <authorList>
            <person name="Ng K.K.S."/>
            <person name="Kobayashi M.J."/>
            <person name="Fawcett J.A."/>
            <person name="Hatakeyama M."/>
            <person name="Paape T."/>
            <person name="Ng C.H."/>
            <person name="Ang C.C."/>
            <person name="Tnah L.H."/>
            <person name="Lee C.T."/>
            <person name="Nishiyama T."/>
            <person name="Sese J."/>
            <person name="O'Brien M.J."/>
            <person name="Copetti D."/>
            <person name="Mohd Noor M.I."/>
            <person name="Ong R.C."/>
            <person name="Putra M."/>
            <person name="Sireger I.Z."/>
            <person name="Indrioko S."/>
            <person name="Kosugi Y."/>
            <person name="Izuno A."/>
            <person name="Isagi Y."/>
            <person name="Lee S.L."/>
            <person name="Shimizu K.K."/>
        </authorList>
    </citation>
    <scope>NUCLEOTIDE SEQUENCE [LARGE SCALE GENOMIC DNA]</scope>
    <source>
        <strain evidence="1">214</strain>
    </source>
</reference>
<protein>
    <submittedName>
        <fullName evidence="1">Uncharacterized protein</fullName>
    </submittedName>
</protein>
<sequence length="61" mass="7429">MEMDYVTEFPHSHMDRRPRKRARLGCEFNQAQEKLHWNEYVNYCCLLHPVDMDKNLFILSA</sequence>
<proteinExistence type="predicted"/>
<dbReference type="Proteomes" id="UP001054252">
    <property type="component" value="Unassembled WGS sequence"/>
</dbReference>
<gene>
    <name evidence="1" type="ORF">SLEP1_g32816</name>
</gene>
<accession>A0AAV5KEQ6</accession>
<evidence type="ECO:0000313" key="1">
    <source>
        <dbReference type="EMBL" id="GKV23030.1"/>
    </source>
</evidence>
<comment type="caution">
    <text evidence="1">The sequence shown here is derived from an EMBL/GenBank/DDBJ whole genome shotgun (WGS) entry which is preliminary data.</text>
</comment>
<dbReference type="EMBL" id="BPVZ01000061">
    <property type="protein sequence ID" value="GKV23030.1"/>
    <property type="molecule type" value="Genomic_DNA"/>
</dbReference>
<evidence type="ECO:0000313" key="2">
    <source>
        <dbReference type="Proteomes" id="UP001054252"/>
    </source>
</evidence>
<keyword evidence="2" id="KW-1185">Reference proteome</keyword>
<organism evidence="1 2">
    <name type="scientific">Rubroshorea leprosula</name>
    <dbReference type="NCBI Taxonomy" id="152421"/>
    <lineage>
        <taxon>Eukaryota</taxon>
        <taxon>Viridiplantae</taxon>
        <taxon>Streptophyta</taxon>
        <taxon>Embryophyta</taxon>
        <taxon>Tracheophyta</taxon>
        <taxon>Spermatophyta</taxon>
        <taxon>Magnoliopsida</taxon>
        <taxon>eudicotyledons</taxon>
        <taxon>Gunneridae</taxon>
        <taxon>Pentapetalae</taxon>
        <taxon>rosids</taxon>
        <taxon>malvids</taxon>
        <taxon>Malvales</taxon>
        <taxon>Dipterocarpaceae</taxon>
        <taxon>Rubroshorea</taxon>
    </lineage>
</organism>
<name>A0AAV5KEQ6_9ROSI</name>
<dbReference type="AlphaFoldDB" id="A0AAV5KEQ6"/>